<sequence length="74" mass="8742">MPAFTSPYLNAKGKQLYTKEDCTCKDNARWWVQYDDLLEKGDTIIKKKGSLVFSIHKKDTILNFYWECQGKVYK</sequence>
<dbReference type="EMBL" id="CP029186">
    <property type="protein sequence ID" value="AWH86365.1"/>
    <property type="molecule type" value="Genomic_DNA"/>
</dbReference>
<reference evidence="1 2" key="1">
    <citation type="submission" date="2018-04" db="EMBL/GenBank/DDBJ databases">
        <title>Genome sequencing of Flavobacterium sp. HYN0059.</title>
        <authorList>
            <person name="Yi H."/>
            <person name="Baek C."/>
        </authorList>
    </citation>
    <scope>NUCLEOTIDE SEQUENCE [LARGE SCALE GENOMIC DNA]</scope>
    <source>
        <strain evidence="1 2">HYN0059</strain>
    </source>
</reference>
<organism evidence="1 2">
    <name type="scientific">Flavobacterium album</name>
    <dbReference type="NCBI Taxonomy" id="2175091"/>
    <lineage>
        <taxon>Bacteria</taxon>
        <taxon>Pseudomonadati</taxon>
        <taxon>Bacteroidota</taxon>
        <taxon>Flavobacteriia</taxon>
        <taxon>Flavobacteriales</taxon>
        <taxon>Flavobacteriaceae</taxon>
        <taxon>Flavobacterium</taxon>
    </lineage>
</organism>
<name>A0A2S1R147_9FLAO</name>
<gene>
    <name evidence="1" type="ORF">HYN59_15165</name>
</gene>
<protein>
    <submittedName>
        <fullName evidence="1">Uncharacterized protein</fullName>
    </submittedName>
</protein>
<dbReference type="AlphaFoldDB" id="A0A2S1R147"/>
<proteinExistence type="predicted"/>
<evidence type="ECO:0000313" key="1">
    <source>
        <dbReference type="EMBL" id="AWH86365.1"/>
    </source>
</evidence>
<accession>A0A2S1R147</accession>
<dbReference type="KEGG" id="falb:HYN59_15165"/>
<keyword evidence="2" id="KW-1185">Reference proteome</keyword>
<dbReference type="Proteomes" id="UP000244929">
    <property type="component" value="Chromosome"/>
</dbReference>
<evidence type="ECO:0000313" key="2">
    <source>
        <dbReference type="Proteomes" id="UP000244929"/>
    </source>
</evidence>